<comment type="caution">
    <text evidence="2">The sequence shown here is derived from an EMBL/GenBank/DDBJ whole genome shotgun (WGS) entry which is preliminary data.</text>
</comment>
<protein>
    <submittedName>
        <fullName evidence="2">AmmeMemoRadiSam system protein B</fullName>
    </submittedName>
</protein>
<reference evidence="2 3" key="1">
    <citation type="journal article" date="2019" name="Nat. Microbiol.">
        <title>Mediterranean grassland soil C-N compound turnover is dependent on rainfall and depth, and is mediated by genomically divergent microorganisms.</title>
        <authorList>
            <person name="Diamond S."/>
            <person name="Andeer P.F."/>
            <person name="Li Z."/>
            <person name="Crits-Christoph A."/>
            <person name="Burstein D."/>
            <person name="Anantharaman K."/>
            <person name="Lane K.R."/>
            <person name="Thomas B.C."/>
            <person name="Pan C."/>
            <person name="Northen T.R."/>
            <person name="Banfield J.F."/>
        </authorList>
    </citation>
    <scope>NUCLEOTIDE SEQUENCE [LARGE SCALE GENOMIC DNA]</scope>
    <source>
        <strain evidence="2">WS_3</strain>
    </source>
</reference>
<dbReference type="CDD" id="cd07361">
    <property type="entry name" value="MEMO_like"/>
    <property type="match status" value="1"/>
</dbReference>
<dbReference type="InterPro" id="IPR002737">
    <property type="entry name" value="MEMO1_fam"/>
</dbReference>
<name>A0A538SHC6_UNCEI</name>
<dbReference type="EMBL" id="VBOT01000092">
    <property type="protein sequence ID" value="TMQ50760.1"/>
    <property type="molecule type" value="Genomic_DNA"/>
</dbReference>
<evidence type="ECO:0000313" key="2">
    <source>
        <dbReference type="EMBL" id="TMQ50760.1"/>
    </source>
</evidence>
<proteinExistence type="predicted"/>
<gene>
    <name evidence="2" type="primary">amrB</name>
    <name evidence="2" type="ORF">E6K73_07235</name>
</gene>
<dbReference type="Proteomes" id="UP000320184">
    <property type="component" value="Unassembled WGS sequence"/>
</dbReference>
<sequence length="373" mass="40671">MSDEIHAQASAPPGAAPPPGLEEVRREMGIPSQDRALRGQRDTVGYASRAAQMDSVWRLSALPPAPESLGAAPRAGVVAVMAPHDDYLYAGRVYRRVLPLITARTVVLVGVFHRYRRFGLRDRLVFDDYRAWRAPDGPVPVSGLREEITSRLPAGDFVKDAASHDSEHSLEALVFWLKRVRPDLEIVPIIVPASSFPRLEELSRRLATALTAALSARGWQLGRDVAIAISTDGIHYGPDFKQTTFGEGGIEAYEKAAEKDRSLLLGPLSGELTREKIQALYSTFVDPENPDQYRWTWCGRFSVPFGLLLLDQLARSAGTAVGHPIAYATSVGAPELPLRELGLGSTAPANLYHFVGYPAAAFTIEPGRSGAKR</sequence>
<dbReference type="Gene3D" id="3.40.830.10">
    <property type="entry name" value="LigB-like"/>
    <property type="match status" value="1"/>
</dbReference>
<organism evidence="2 3">
    <name type="scientific">Eiseniibacteriota bacterium</name>
    <dbReference type="NCBI Taxonomy" id="2212470"/>
    <lineage>
        <taxon>Bacteria</taxon>
        <taxon>Candidatus Eiseniibacteriota</taxon>
    </lineage>
</organism>
<accession>A0A538SHC6</accession>
<dbReference type="NCBIfam" id="TIGR04336">
    <property type="entry name" value="AmmeMemoSam_B"/>
    <property type="match status" value="1"/>
</dbReference>
<feature type="region of interest" description="Disordered" evidence="1">
    <location>
        <begin position="1"/>
        <end position="39"/>
    </location>
</feature>
<evidence type="ECO:0000256" key="1">
    <source>
        <dbReference type="SAM" id="MobiDB-lite"/>
    </source>
</evidence>
<evidence type="ECO:0000313" key="3">
    <source>
        <dbReference type="Proteomes" id="UP000320184"/>
    </source>
</evidence>
<dbReference type="Pfam" id="PF01875">
    <property type="entry name" value="Memo"/>
    <property type="match status" value="1"/>
</dbReference>
<dbReference type="AlphaFoldDB" id="A0A538SHC6"/>